<dbReference type="Proteomes" id="UP000037854">
    <property type="component" value="Unassembled WGS sequence"/>
</dbReference>
<sequence>MWNLYLKVENEDNKDLYLKNKGGRNYERKIRPIKKDLTEIKFSQRRLSKDNVTSLRQYSSKFGKYVESTTGLF</sequence>
<reference evidence="1 2" key="1">
    <citation type="submission" date="2015-07" db="EMBL/GenBank/DDBJ databases">
        <title>High-quality draft genome sequence of Oceanobacillus caeni HM6, a bacillus isolated from a human feces.</title>
        <authorList>
            <person name="Kumar J."/>
            <person name="Verma M.K."/>
            <person name="Pandey R."/>
            <person name="Bhambi M."/>
            <person name="Chauhan N."/>
        </authorList>
    </citation>
    <scope>NUCLEOTIDE SEQUENCE [LARGE SCALE GENOMIC DNA]</scope>
    <source>
        <strain evidence="1 2">HM6</strain>
    </source>
</reference>
<name>A0ABR5MH69_9BACI</name>
<dbReference type="RefSeq" id="WP_047186598.1">
    <property type="nucleotide sequence ID" value="NZ_JARTGE010000056.1"/>
</dbReference>
<comment type="caution">
    <text evidence="1">The sequence shown here is derived from an EMBL/GenBank/DDBJ whole genome shotgun (WGS) entry which is preliminary data.</text>
</comment>
<proteinExistence type="predicted"/>
<keyword evidence="2" id="KW-1185">Reference proteome</keyword>
<protein>
    <submittedName>
        <fullName evidence="1">Uncharacterized protein</fullName>
    </submittedName>
</protein>
<dbReference type="EMBL" id="LGTK01000052">
    <property type="protein sequence ID" value="KPH72650.1"/>
    <property type="molecule type" value="Genomic_DNA"/>
</dbReference>
<organism evidence="1 2">
    <name type="scientific">Oceanobacillus caeni</name>
    <dbReference type="NCBI Taxonomy" id="405946"/>
    <lineage>
        <taxon>Bacteria</taxon>
        <taxon>Bacillati</taxon>
        <taxon>Bacillota</taxon>
        <taxon>Bacilli</taxon>
        <taxon>Bacillales</taxon>
        <taxon>Bacillaceae</taxon>
        <taxon>Oceanobacillus</taxon>
    </lineage>
</organism>
<evidence type="ECO:0000313" key="2">
    <source>
        <dbReference type="Proteomes" id="UP000037854"/>
    </source>
</evidence>
<evidence type="ECO:0000313" key="1">
    <source>
        <dbReference type="EMBL" id="KPH72650.1"/>
    </source>
</evidence>
<accession>A0ABR5MH69</accession>
<gene>
    <name evidence="1" type="ORF">AFL42_13135</name>
</gene>